<dbReference type="Gene3D" id="1.20.5.1300">
    <property type="match status" value="1"/>
</dbReference>
<dbReference type="InterPro" id="IPR022695">
    <property type="entry name" value="Histidinol_DH_monofunct"/>
</dbReference>
<feature type="binding site" evidence="12 15">
    <location>
        <position position="197"/>
    </location>
    <ligand>
        <name>NAD(+)</name>
        <dbReference type="ChEBI" id="CHEBI:57540"/>
    </ligand>
</feature>
<feature type="binding site" evidence="12 16">
    <location>
        <position position="368"/>
    </location>
    <ligand>
        <name>substrate</name>
    </ligand>
</feature>
<dbReference type="PIRSF" id="PIRSF000099">
    <property type="entry name" value="Histidinol_dh"/>
    <property type="match status" value="1"/>
</dbReference>
<evidence type="ECO:0000256" key="8">
    <source>
        <dbReference type="ARBA" id="ARBA00023002"/>
    </source>
</evidence>
<evidence type="ECO:0000256" key="18">
    <source>
        <dbReference type="RuleBase" id="RU004175"/>
    </source>
</evidence>
<accession>A0A1T4Z6W1</accession>
<evidence type="ECO:0000256" key="7">
    <source>
        <dbReference type="ARBA" id="ARBA00022833"/>
    </source>
</evidence>
<evidence type="ECO:0000256" key="6">
    <source>
        <dbReference type="ARBA" id="ARBA00022723"/>
    </source>
</evidence>
<sequence>MRPRLQGVLRRLDLRDQTDGYRDAVPRAEVDVEHALAAVVPICDDVRDRGAAAVLDAGERFDGVRSERLRVSAEDIEKARLGLDPAVLDAIDESITRLRATCEAELERTVSVEVAPGALVERRIVPMQRVGLYVPGGLAPLVSTVIMNAVPAQVAGVPGIALASPPQVEFGGLPHPTILAACARLGIDEVYAAGGAQALAMLAYGTEENEPVNLVTGPGNIYVAAAKRHLQGVVAIDSEAGPTEIAIVADSTADPAFVASDLISQAEHDPMAAAVLITDSLELADAVDAELTRQVPLARHEERIRTALAGSQSATVLVRDTDQGVDVANAYAAEHLEIQTADAPAVADRIVNAGAVFVGSFAPVSLGDYAAGSNHVLPTAGCACHSSGLSVRAFVKNMHVVTYSEAALRDVGPQVVTLAEAEDLPSHGAAVTARLERGQ</sequence>
<evidence type="ECO:0000256" key="5">
    <source>
        <dbReference type="ARBA" id="ARBA00016531"/>
    </source>
</evidence>
<keyword evidence="9 12" id="KW-0520">NAD</keyword>
<keyword evidence="7 12" id="KW-0862">Zinc</keyword>
<dbReference type="PRINTS" id="PR00083">
    <property type="entry name" value="HOLDHDRGNASE"/>
</dbReference>
<dbReference type="GO" id="GO:0004399">
    <property type="term" value="F:histidinol dehydrogenase activity"/>
    <property type="evidence" value="ECO:0007669"/>
    <property type="project" value="UniProtKB-UniRule"/>
</dbReference>
<feature type="binding site" evidence="12 15">
    <location>
        <position position="220"/>
    </location>
    <ligand>
        <name>NAD(+)</name>
        <dbReference type="ChEBI" id="CHEBI:57540"/>
    </ligand>
</feature>
<dbReference type="InterPro" id="IPR001692">
    <property type="entry name" value="Histidinol_DH_CS"/>
</dbReference>
<dbReference type="PANTHER" id="PTHR21256:SF2">
    <property type="entry name" value="HISTIDINE BIOSYNTHESIS TRIFUNCTIONAL PROTEIN"/>
    <property type="match status" value="1"/>
</dbReference>
<comment type="catalytic activity">
    <reaction evidence="11 12">
        <text>L-histidinol + 2 NAD(+) + H2O = L-histidine + 2 NADH + 3 H(+)</text>
        <dbReference type="Rhea" id="RHEA:20641"/>
        <dbReference type="ChEBI" id="CHEBI:15377"/>
        <dbReference type="ChEBI" id="CHEBI:15378"/>
        <dbReference type="ChEBI" id="CHEBI:57540"/>
        <dbReference type="ChEBI" id="CHEBI:57595"/>
        <dbReference type="ChEBI" id="CHEBI:57699"/>
        <dbReference type="ChEBI" id="CHEBI:57945"/>
        <dbReference type="EC" id="1.1.1.23"/>
    </reaction>
</comment>
<evidence type="ECO:0000256" key="16">
    <source>
        <dbReference type="PIRSR" id="PIRSR000099-3"/>
    </source>
</evidence>
<organism evidence="19 20">
    <name type="scientific">Aeromicrobium choanae</name>
    <dbReference type="NCBI Taxonomy" id="1736691"/>
    <lineage>
        <taxon>Bacteria</taxon>
        <taxon>Bacillati</taxon>
        <taxon>Actinomycetota</taxon>
        <taxon>Actinomycetes</taxon>
        <taxon>Propionibacteriales</taxon>
        <taxon>Nocardioidaceae</taxon>
        <taxon>Aeromicrobium</taxon>
    </lineage>
</organism>
<dbReference type="CDD" id="cd06572">
    <property type="entry name" value="Histidinol_dh"/>
    <property type="match status" value="1"/>
</dbReference>
<feature type="binding site" evidence="12 17">
    <location>
        <position position="368"/>
    </location>
    <ligand>
        <name>Zn(2+)</name>
        <dbReference type="ChEBI" id="CHEBI:29105"/>
    </ligand>
</feature>
<keyword evidence="10 12" id="KW-0368">Histidine biosynthesis</keyword>
<dbReference type="Gene3D" id="3.40.50.1980">
    <property type="entry name" value="Nitrogenase molybdenum iron protein domain"/>
    <property type="match status" value="2"/>
</dbReference>
<evidence type="ECO:0000256" key="1">
    <source>
        <dbReference type="ARBA" id="ARBA00003850"/>
    </source>
</evidence>
<evidence type="ECO:0000256" key="13">
    <source>
        <dbReference type="PIRNR" id="PIRNR000099"/>
    </source>
</evidence>
<dbReference type="HAMAP" id="MF_01024">
    <property type="entry name" value="HisD"/>
    <property type="match status" value="1"/>
</dbReference>
<dbReference type="NCBIfam" id="TIGR00069">
    <property type="entry name" value="hisD"/>
    <property type="match status" value="1"/>
</dbReference>
<comment type="function">
    <text evidence="1 12">Catalyzes the sequential NAD-dependent oxidations of L-histidinol to L-histidinaldehyde and then to L-histidine.</text>
</comment>
<comment type="similarity">
    <text evidence="3 12 13 18">Belongs to the histidinol dehydrogenase family.</text>
</comment>
<feature type="binding site" evidence="12 16">
    <location>
        <position position="422"/>
    </location>
    <ligand>
        <name>substrate</name>
    </ligand>
</feature>
<keyword evidence="12" id="KW-0028">Amino-acid biosynthesis</keyword>
<feature type="binding site" evidence="12 17">
    <location>
        <position position="268"/>
    </location>
    <ligand>
        <name>Zn(2+)</name>
        <dbReference type="ChEBI" id="CHEBI:29105"/>
    </ligand>
</feature>
<feature type="binding site" evidence="12 15">
    <location>
        <position position="133"/>
    </location>
    <ligand>
        <name>NAD(+)</name>
        <dbReference type="ChEBI" id="CHEBI:57540"/>
    </ligand>
</feature>
<feature type="active site" description="Proton acceptor" evidence="12 14">
    <location>
        <position position="334"/>
    </location>
</feature>
<dbReference type="FunFam" id="3.40.50.1980:FF:000001">
    <property type="entry name" value="Histidinol dehydrogenase"/>
    <property type="match status" value="1"/>
</dbReference>
<dbReference type="InterPro" id="IPR016161">
    <property type="entry name" value="Ald_DH/histidinol_DH"/>
</dbReference>
<evidence type="ECO:0000256" key="17">
    <source>
        <dbReference type="PIRSR" id="PIRSR000099-4"/>
    </source>
</evidence>
<dbReference type="PANTHER" id="PTHR21256">
    <property type="entry name" value="HISTIDINOL DEHYDROGENASE HDH"/>
    <property type="match status" value="1"/>
</dbReference>
<evidence type="ECO:0000313" key="19">
    <source>
        <dbReference type="EMBL" id="SKB09719.1"/>
    </source>
</evidence>
<dbReference type="GO" id="GO:0051287">
    <property type="term" value="F:NAD binding"/>
    <property type="evidence" value="ECO:0007669"/>
    <property type="project" value="InterPro"/>
</dbReference>
<evidence type="ECO:0000256" key="11">
    <source>
        <dbReference type="ARBA" id="ARBA00049489"/>
    </source>
</evidence>
<feature type="binding site" evidence="12 16">
    <location>
        <position position="268"/>
    </location>
    <ligand>
        <name>substrate</name>
    </ligand>
</feature>
<dbReference type="UniPathway" id="UPA00031">
    <property type="reaction ID" value="UER00014"/>
</dbReference>
<dbReference type="GO" id="GO:0005829">
    <property type="term" value="C:cytosol"/>
    <property type="evidence" value="ECO:0007669"/>
    <property type="project" value="TreeGrafter"/>
</dbReference>
<reference evidence="20" key="1">
    <citation type="submission" date="2017-02" db="EMBL/GenBank/DDBJ databases">
        <authorList>
            <person name="Varghese N."/>
            <person name="Submissions S."/>
        </authorList>
    </citation>
    <scope>NUCLEOTIDE SEQUENCE [LARGE SCALE GENOMIC DNA]</scope>
    <source>
        <strain evidence="20">9H-4</strain>
    </source>
</reference>
<dbReference type="Proteomes" id="UP000191040">
    <property type="component" value="Chromosome I"/>
</dbReference>
<protein>
    <recommendedName>
        <fullName evidence="5 12">Histidinol dehydrogenase</fullName>
        <shortName evidence="12">HDH</shortName>
        <ecNumber evidence="4 12">1.1.1.23</ecNumber>
    </recommendedName>
</protein>
<feature type="binding site" evidence="12 16">
    <location>
        <position position="243"/>
    </location>
    <ligand>
        <name>substrate</name>
    </ligand>
</feature>
<feature type="binding site" evidence="12 16">
    <location>
        <position position="265"/>
    </location>
    <ligand>
        <name>substrate</name>
    </ligand>
</feature>
<gene>
    <name evidence="12" type="primary">hisD</name>
    <name evidence="19" type="ORF">SAMN06295964_2845</name>
</gene>
<feature type="binding site" evidence="12 16">
    <location>
        <position position="427"/>
    </location>
    <ligand>
        <name>substrate</name>
    </ligand>
</feature>
<feature type="binding site" evidence="12 17">
    <location>
        <position position="427"/>
    </location>
    <ligand>
        <name>Zn(2+)</name>
        <dbReference type="ChEBI" id="CHEBI:29105"/>
    </ligand>
</feature>
<evidence type="ECO:0000256" key="10">
    <source>
        <dbReference type="ARBA" id="ARBA00023102"/>
    </source>
</evidence>
<feature type="binding site" evidence="12 17">
    <location>
        <position position="265"/>
    </location>
    <ligand>
        <name>Zn(2+)</name>
        <dbReference type="ChEBI" id="CHEBI:29105"/>
    </ligand>
</feature>
<proteinExistence type="inferred from homology"/>
<comment type="cofactor">
    <cofactor evidence="12 17">
        <name>Zn(2+)</name>
        <dbReference type="ChEBI" id="CHEBI:29105"/>
    </cofactor>
    <text evidence="12 17">Binds 1 zinc ion per subunit.</text>
</comment>
<name>A0A1T4Z6W1_9ACTN</name>
<dbReference type="GO" id="GO:0000105">
    <property type="term" value="P:L-histidine biosynthetic process"/>
    <property type="evidence" value="ECO:0007669"/>
    <property type="project" value="UniProtKB-UniRule"/>
</dbReference>
<evidence type="ECO:0000256" key="14">
    <source>
        <dbReference type="PIRSR" id="PIRSR000099-1"/>
    </source>
</evidence>
<evidence type="ECO:0000313" key="20">
    <source>
        <dbReference type="Proteomes" id="UP000191040"/>
    </source>
</evidence>
<dbReference type="AlphaFoldDB" id="A0A1T4Z6W1"/>
<evidence type="ECO:0000256" key="9">
    <source>
        <dbReference type="ARBA" id="ARBA00023027"/>
    </source>
</evidence>
<evidence type="ECO:0000256" key="12">
    <source>
        <dbReference type="HAMAP-Rule" id="MF_01024"/>
    </source>
</evidence>
<evidence type="ECO:0000256" key="2">
    <source>
        <dbReference type="ARBA" id="ARBA00004940"/>
    </source>
</evidence>
<evidence type="ECO:0000256" key="15">
    <source>
        <dbReference type="PIRSR" id="PIRSR000099-2"/>
    </source>
</evidence>
<dbReference type="InterPro" id="IPR012131">
    <property type="entry name" value="Hstdl_DH"/>
</dbReference>
<dbReference type="Pfam" id="PF00815">
    <property type="entry name" value="Histidinol_dh"/>
    <property type="match status" value="1"/>
</dbReference>
<keyword evidence="20" id="KW-1185">Reference proteome</keyword>
<keyword evidence="6 12" id="KW-0479">Metal-binding</keyword>
<keyword evidence="8 12" id="KW-0560">Oxidoreductase</keyword>
<dbReference type="SUPFAM" id="SSF53720">
    <property type="entry name" value="ALDH-like"/>
    <property type="match status" value="1"/>
</dbReference>
<feature type="active site" description="Proton acceptor" evidence="12 14">
    <location>
        <position position="335"/>
    </location>
</feature>
<evidence type="ECO:0000256" key="3">
    <source>
        <dbReference type="ARBA" id="ARBA00010178"/>
    </source>
</evidence>
<dbReference type="PROSITE" id="PS00611">
    <property type="entry name" value="HISOL_DEHYDROGENASE"/>
    <property type="match status" value="1"/>
</dbReference>
<evidence type="ECO:0000256" key="4">
    <source>
        <dbReference type="ARBA" id="ARBA00012965"/>
    </source>
</evidence>
<dbReference type="EMBL" id="LT796768">
    <property type="protein sequence ID" value="SKB09719.1"/>
    <property type="molecule type" value="Genomic_DNA"/>
</dbReference>
<dbReference type="STRING" id="1736691.SAMN06295964_2845"/>
<feature type="binding site" evidence="12 16">
    <location>
        <position position="335"/>
    </location>
    <ligand>
        <name>substrate</name>
    </ligand>
</feature>
<comment type="pathway">
    <text evidence="2 12">Amino-acid biosynthesis; L-histidine biosynthesis; L-histidine from 5-phospho-alpha-D-ribose 1-diphosphate: step 9/9.</text>
</comment>
<dbReference type="GO" id="GO:0008270">
    <property type="term" value="F:zinc ion binding"/>
    <property type="evidence" value="ECO:0007669"/>
    <property type="project" value="UniProtKB-UniRule"/>
</dbReference>
<dbReference type="EC" id="1.1.1.23" evidence="4 12"/>